<gene>
    <name evidence="1" type="ORF">C5S46_00830</name>
</gene>
<name>A0AC61SCF5_9EURY</name>
<dbReference type="Proteomes" id="UP000315423">
    <property type="component" value="Unassembled WGS sequence"/>
</dbReference>
<proteinExistence type="predicted"/>
<evidence type="ECO:0000313" key="1">
    <source>
        <dbReference type="EMBL" id="TKY92401.1"/>
    </source>
</evidence>
<dbReference type="EMBL" id="QYBA01000025">
    <property type="protein sequence ID" value="TKY92401.1"/>
    <property type="molecule type" value="Genomic_DNA"/>
</dbReference>
<feature type="non-terminal residue" evidence="1">
    <location>
        <position position="464"/>
    </location>
</feature>
<reference evidence="1" key="1">
    <citation type="submission" date="2018-09" db="EMBL/GenBank/DDBJ databases">
        <title>A genomic encyclopedia of anaerobic methanotrophic archaea.</title>
        <authorList>
            <person name="Skennerton C.T."/>
            <person name="Chadwick G.L."/>
            <person name="Laso-Perez R."/>
            <person name="Leu A.O."/>
            <person name="Speth D.R."/>
            <person name="Yu H."/>
            <person name="Morgan-Lang C."/>
            <person name="Hatzenpichler R."/>
            <person name="Goudeau D."/>
            <person name="Malmstrom R."/>
            <person name="Woyke T."/>
            <person name="Hallam S."/>
            <person name="Tyson G.W."/>
            <person name="Wegener G."/>
            <person name="Boetius A."/>
            <person name="Orphan V.J."/>
        </authorList>
    </citation>
    <scope>NUCLEOTIDE SEQUENCE</scope>
    <source>
        <strain evidence="1">CONS3730D10UFb2</strain>
    </source>
</reference>
<organism evidence="1 2">
    <name type="scientific">Candidatus Methanomarinus sp</name>
    <dbReference type="NCBI Taxonomy" id="3386244"/>
    <lineage>
        <taxon>Archaea</taxon>
        <taxon>Methanobacteriati</taxon>
        <taxon>Methanobacteriota</taxon>
        <taxon>Stenosarchaea group</taxon>
        <taxon>Methanomicrobia</taxon>
        <taxon>Methanosarcinales</taxon>
        <taxon>ANME-2 cluster</taxon>
        <taxon>Candidatus Methanocomedenaceae</taxon>
        <taxon>Candidatus Methanomarinus</taxon>
    </lineage>
</organism>
<protein>
    <submittedName>
        <fullName evidence="1">Uncharacterized protein</fullName>
    </submittedName>
</protein>
<sequence length="464" mass="51171">MIKNHLNIILLTIVTVSAILTSIKWMIPIFAWIMPVALLAYVRRNSGWKSILLGIIFLGIGSGIAGYKVIPLPPHIFPVVMLIASFVTFIPYLVDKWLVDDKWRGFLSTLVFPITAVIIEYLMSLDPSQGTWGSIAITQYGNLPLMQLVSLTGIWGISFLIYWTASVINWIIENSESGNRAKAFFGFKIYASVLFIIILFGSVSLIPSFINTDKQVRIAAISAPTAEMDEVIKTAYKAETNNELLNFSIKNFVPGTPKTSEGFSGLDAFFKNAKDQKFDPVHEKLEQYHNTLFALSQREVDGGAKIVVWSEAAGIIFLEEKDEFIQRGQEFARNNQVYLVLGISVQRPDSEKGDNLAITISPDGEVLNSYGKSIPVPGEASLAGDGIIPVFETEYGNIAVAICFDADHPGLIRQIGLKEADILLLPSADWSAIVPYHSYMSVFRAIENGVSLVRPVSNGQTLAV</sequence>
<comment type="caution">
    <text evidence="1">The sequence shown here is derived from an EMBL/GenBank/DDBJ whole genome shotgun (WGS) entry which is preliminary data.</text>
</comment>
<accession>A0AC61SCF5</accession>
<evidence type="ECO:0000313" key="2">
    <source>
        <dbReference type="Proteomes" id="UP000315423"/>
    </source>
</evidence>